<dbReference type="AlphaFoldDB" id="A0A8D0DWK7"/>
<evidence type="ECO:0000259" key="6">
    <source>
        <dbReference type="PROSITE" id="PS51465"/>
    </source>
</evidence>
<keyword evidence="5" id="KW-1015">Disulfide bond</keyword>
<evidence type="ECO:0000313" key="7">
    <source>
        <dbReference type="Ensembl" id="ENSSMRP00000022762.1"/>
    </source>
</evidence>
<protein>
    <recommendedName>
        <fullName evidence="6">Kazal-like domain-containing protein</fullName>
    </recommendedName>
</protein>
<evidence type="ECO:0000256" key="4">
    <source>
        <dbReference type="ARBA" id="ARBA00022900"/>
    </source>
</evidence>
<dbReference type="Gene3D" id="3.30.60.30">
    <property type="match status" value="1"/>
</dbReference>
<reference evidence="7" key="1">
    <citation type="submission" date="2025-08" db="UniProtKB">
        <authorList>
            <consortium name="Ensembl"/>
        </authorList>
    </citation>
    <scope>IDENTIFICATION</scope>
</reference>
<dbReference type="PROSITE" id="PS00282">
    <property type="entry name" value="KAZAL_1"/>
    <property type="match status" value="1"/>
</dbReference>
<dbReference type="PANTHER" id="PTHR47729:SF1">
    <property type="entry name" value="OVOMUCOID-LIKE-RELATED"/>
    <property type="match status" value="1"/>
</dbReference>
<keyword evidence="4" id="KW-0722">Serine protease inhibitor</keyword>
<dbReference type="GO" id="GO:0004867">
    <property type="term" value="F:serine-type endopeptidase inhibitor activity"/>
    <property type="evidence" value="ECO:0007669"/>
    <property type="project" value="UniProtKB-KW"/>
</dbReference>
<organism evidence="7 8">
    <name type="scientific">Salvator merianae</name>
    <name type="common">Argentine black and white tegu</name>
    <name type="synonym">Tupinambis merianae</name>
    <dbReference type="NCBI Taxonomy" id="96440"/>
    <lineage>
        <taxon>Eukaryota</taxon>
        <taxon>Metazoa</taxon>
        <taxon>Chordata</taxon>
        <taxon>Craniata</taxon>
        <taxon>Vertebrata</taxon>
        <taxon>Euteleostomi</taxon>
        <taxon>Lepidosauria</taxon>
        <taxon>Squamata</taxon>
        <taxon>Bifurcata</taxon>
        <taxon>Unidentata</taxon>
        <taxon>Episquamata</taxon>
        <taxon>Laterata</taxon>
        <taxon>Teiioidea</taxon>
        <taxon>Teiidae</taxon>
        <taxon>Salvator</taxon>
    </lineage>
</organism>
<feature type="domain" description="Kazal-like" evidence="6">
    <location>
        <begin position="42"/>
        <end position="82"/>
    </location>
</feature>
<dbReference type="PROSITE" id="PS51465">
    <property type="entry name" value="KAZAL_2"/>
    <property type="match status" value="1"/>
</dbReference>
<sequence>MLSFLSGLPVHFGGKISVFNALLKSMLSCSITVVRTDICAFLSPKVYCGGYPSDVCTMEYRPHCASNGVTYSNKCPFCNVYI</sequence>
<evidence type="ECO:0000256" key="3">
    <source>
        <dbReference type="ARBA" id="ARBA00022690"/>
    </source>
</evidence>
<comment type="subcellular location">
    <subcellularLocation>
        <location evidence="1">Secreted</location>
    </subcellularLocation>
</comment>
<dbReference type="Proteomes" id="UP000694421">
    <property type="component" value="Unplaced"/>
</dbReference>
<keyword evidence="3" id="KW-0646">Protease inhibitor</keyword>
<accession>A0A8D0DWK7</accession>
<reference evidence="7" key="2">
    <citation type="submission" date="2025-09" db="UniProtKB">
        <authorList>
            <consortium name="Ensembl"/>
        </authorList>
    </citation>
    <scope>IDENTIFICATION</scope>
</reference>
<dbReference type="InterPro" id="IPR051597">
    <property type="entry name" value="Bifunctional_prot_inhibitor"/>
</dbReference>
<dbReference type="Ensembl" id="ENSSMRT00000026614.1">
    <property type="protein sequence ID" value="ENSSMRP00000022762.1"/>
    <property type="gene ID" value="ENSSMRG00000017650.1"/>
</dbReference>
<dbReference type="CDD" id="cd00104">
    <property type="entry name" value="KAZAL_FS"/>
    <property type="match status" value="1"/>
</dbReference>
<evidence type="ECO:0000256" key="5">
    <source>
        <dbReference type="ARBA" id="ARBA00023157"/>
    </source>
</evidence>
<dbReference type="InterPro" id="IPR002350">
    <property type="entry name" value="Kazal_dom"/>
</dbReference>
<dbReference type="PANTHER" id="PTHR47729">
    <property type="entry name" value="SERINE PEPTIDASE INHIBITOR, KAZAL TYPE 2, TANDEM DUPLICATE 1-RELATED"/>
    <property type="match status" value="1"/>
</dbReference>
<dbReference type="GeneTree" id="ENSGT01020000230731"/>
<evidence type="ECO:0000313" key="8">
    <source>
        <dbReference type="Proteomes" id="UP000694421"/>
    </source>
</evidence>
<evidence type="ECO:0000256" key="1">
    <source>
        <dbReference type="ARBA" id="ARBA00004613"/>
    </source>
</evidence>
<dbReference type="SUPFAM" id="SSF100895">
    <property type="entry name" value="Kazal-type serine protease inhibitors"/>
    <property type="match status" value="1"/>
</dbReference>
<proteinExistence type="predicted"/>
<evidence type="ECO:0000256" key="2">
    <source>
        <dbReference type="ARBA" id="ARBA00022525"/>
    </source>
</evidence>
<name>A0A8D0DWK7_SALMN</name>
<keyword evidence="2" id="KW-0964">Secreted</keyword>
<dbReference type="Pfam" id="PF00050">
    <property type="entry name" value="Kazal_1"/>
    <property type="match status" value="1"/>
</dbReference>
<dbReference type="GO" id="GO:0005576">
    <property type="term" value="C:extracellular region"/>
    <property type="evidence" value="ECO:0007669"/>
    <property type="project" value="UniProtKB-SubCell"/>
</dbReference>
<dbReference type="InterPro" id="IPR036058">
    <property type="entry name" value="Kazal_dom_sf"/>
</dbReference>
<keyword evidence="8" id="KW-1185">Reference proteome</keyword>